<name>A0A6N1NNQ0_9VIRU</name>
<dbReference type="EMBL" id="KY523104">
    <property type="protein sequence ID" value="QKU35895.1"/>
    <property type="molecule type" value="Genomic_DNA"/>
</dbReference>
<accession>A0A6N1NNQ0</accession>
<dbReference type="RefSeq" id="YP_010782578.1">
    <property type="nucleotide sequence ID" value="NC_075039.1"/>
</dbReference>
<keyword evidence="1" id="KW-0328">Glycosyltransferase</keyword>
<sequence>MTSTTLTSYSIYITSCNGFGNKVFDLISAVYLQNKYKTNVYFITDKSINDKPGNPFFGNVFYKSSSKVKYITMDEYYGLKETIQINEDWIDDLSKLPTEITTNIHFGGLYRFAYIMYSSLSTNDKKLFEINPNLLNNELCDKYINKMSGNYACVHIRYGDKLCYGLKEFKHSKYTPYALPVYTPQFYIDQINELLKQDLTEILVITDSIDIVKKYITNKFYGNPKIVIMDSCHIDSFYLLTKAKYIVLSHSTFSFSSAYFNPSAICFLLKKYMINVERDYVYIDDAISPNWIVIDNQEYLLNFNQKLLKELVVEYAKCNEFTKIQTAGKQPYRHDTNDFVPDDNKFFNVSAKKIKNQRLDEFVTNGPITIDRTKIGSKLIIYGTLYFNDLDIGGVSKVHGTVYGRKGVFNKLNIYGPLNIQNSIIYNLSAYGSVYAYDIDINKATIFGPVFVRNTDINKIKLLSDLAKFDTTYINTLVIDNTEQKPKKITVSGSIINNIIVIGKSLTIRVSKDTNIINTKNATIVIDKDL</sequence>
<reference evidence="3" key="1">
    <citation type="submission" date="2017-01" db="EMBL/GenBank/DDBJ databases">
        <authorList>
            <person name="Assis F.L."/>
            <person name="Abrahao J.S."/>
            <person name="Silva L."/>
            <person name="Khalil J.B."/>
            <person name="Rodrigues R."/>
            <person name="Silva L.S."/>
            <person name="Arantes T."/>
            <person name="Boratto P."/>
            <person name="Andrade M."/>
            <person name="Kroon E.G."/>
            <person name="Ribeiro B."/>
            <person name="Bergier I."/>
            <person name="Seligmann H."/>
            <person name="Ghigo E."/>
            <person name="Colson P."/>
            <person name="Levasseur A."/>
            <person name="Raoult D."/>
            <person name="Scola B.L."/>
        </authorList>
    </citation>
    <scope>NUCLEOTIDE SEQUENCE</scope>
    <source>
        <strain evidence="3">Soda lake</strain>
    </source>
</reference>
<dbReference type="Gene3D" id="3.40.50.11350">
    <property type="match status" value="1"/>
</dbReference>
<evidence type="ECO:0000256" key="2">
    <source>
        <dbReference type="ARBA" id="ARBA00022679"/>
    </source>
</evidence>
<dbReference type="Pfam" id="PF01531">
    <property type="entry name" value="Glyco_transf_11"/>
    <property type="match status" value="1"/>
</dbReference>
<reference evidence="3" key="2">
    <citation type="journal article" date="2018" name="Nat. Commun.">
        <title>Tailed giant Tupanvirus possesses the most complete translational apparatus of the known virosphere.</title>
        <authorList>
            <person name="Abrahao J."/>
            <person name="Silva L."/>
            <person name="Silva L.S."/>
            <person name="Khalil J.Y.B."/>
            <person name="Rodrigues R."/>
            <person name="Arantes T."/>
            <person name="Assis F."/>
            <person name="Boratto P."/>
            <person name="Andrade M."/>
            <person name="Kroon E.G."/>
            <person name="Ribeiro B."/>
            <person name="Bergier I."/>
            <person name="Seligmann H."/>
            <person name="Ghigo E."/>
            <person name="Colson P."/>
            <person name="Levasseur A."/>
            <person name="Kroemer G."/>
            <person name="Raoult D."/>
            <person name="La Scola B."/>
        </authorList>
    </citation>
    <scope>NUCLEOTIDE SEQUENCE [LARGE SCALE GENOMIC DNA]</scope>
    <source>
        <strain evidence="3">Soda lake</strain>
    </source>
</reference>
<protein>
    <submittedName>
        <fullName evidence="3">Glycosyl transferase family 11</fullName>
    </submittedName>
</protein>
<proteinExistence type="predicted"/>
<evidence type="ECO:0000256" key="1">
    <source>
        <dbReference type="ARBA" id="ARBA00022676"/>
    </source>
</evidence>
<dbReference type="GO" id="GO:0008107">
    <property type="term" value="F:galactoside 2-alpha-L-fucosyltransferase activity"/>
    <property type="evidence" value="ECO:0007669"/>
    <property type="project" value="InterPro"/>
</dbReference>
<dbReference type="GO" id="GO:0016020">
    <property type="term" value="C:membrane"/>
    <property type="evidence" value="ECO:0007669"/>
    <property type="project" value="InterPro"/>
</dbReference>
<organism evidence="3">
    <name type="scientific">Tupanvirus soda lake</name>
    <dbReference type="NCBI Taxonomy" id="2126985"/>
    <lineage>
        <taxon>Viruses</taxon>
        <taxon>Varidnaviria</taxon>
        <taxon>Bamfordvirae</taxon>
        <taxon>Nucleocytoviricota</taxon>
        <taxon>Megaviricetes</taxon>
        <taxon>Imitervirales</taxon>
        <taxon>Mimiviridae</taxon>
        <taxon>Megamimivirinae</taxon>
        <taxon>Tupanvirus</taxon>
        <taxon>Tupanvirus salinum</taxon>
    </lineage>
</organism>
<keyword evidence="2 3" id="KW-0808">Transferase</keyword>
<dbReference type="GeneID" id="80519342"/>
<dbReference type="KEGG" id="vg:80519342"/>
<dbReference type="InterPro" id="IPR002516">
    <property type="entry name" value="Glyco_trans_11"/>
</dbReference>
<dbReference type="GO" id="GO:0005975">
    <property type="term" value="P:carbohydrate metabolic process"/>
    <property type="evidence" value="ECO:0007669"/>
    <property type="project" value="InterPro"/>
</dbReference>
<evidence type="ECO:0000313" key="3">
    <source>
        <dbReference type="EMBL" id="QKU35895.1"/>
    </source>
</evidence>